<dbReference type="InterPro" id="IPR013783">
    <property type="entry name" value="Ig-like_fold"/>
</dbReference>
<feature type="chain" id="PRO_5037482218" evidence="1">
    <location>
        <begin position="23"/>
        <end position="548"/>
    </location>
</feature>
<evidence type="ECO:0000256" key="1">
    <source>
        <dbReference type="SAM" id="SignalP"/>
    </source>
</evidence>
<organism evidence="3 4">
    <name type="scientific">Phocaeicola coprocola</name>
    <dbReference type="NCBI Taxonomy" id="310298"/>
    <lineage>
        <taxon>Bacteria</taxon>
        <taxon>Pseudomonadati</taxon>
        <taxon>Bacteroidota</taxon>
        <taxon>Bacteroidia</taxon>
        <taxon>Bacteroidales</taxon>
        <taxon>Bacteroidaceae</taxon>
        <taxon>Phocaeicola</taxon>
    </lineage>
</organism>
<protein>
    <submittedName>
        <fullName evidence="3">BACON domain-containing protein</fullName>
    </submittedName>
</protein>
<feature type="signal peptide" evidence="1">
    <location>
        <begin position="1"/>
        <end position="22"/>
    </location>
</feature>
<proteinExistence type="predicted"/>
<reference evidence="3" key="1">
    <citation type="journal article" date="2021" name="PeerJ">
        <title>Extensive microbial diversity within the chicken gut microbiome revealed by metagenomics and culture.</title>
        <authorList>
            <person name="Gilroy R."/>
            <person name="Ravi A."/>
            <person name="Getino M."/>
            <person name="Pursley I."/>
            <person name="Horton D.L."/>
            <person name="Alikhan N.F."/>
            <person name="Baker D."/>
            <person name="Gharbi K."/>
            <person name="Hall N."/>
            <person name="Watson M."/>
            <person name="Adriaenssens E.M."/>
            <person name="Foster-Nyarko E."/>
            <person name="Jarju S."/>
            <person name="Secka A."/>
            <person name="Antonio M."/>
            <person name="Oren A."/>
            <person name="Chaudhuri R.R."/>
            <person name="La Ragione R."/>
            <person name="Hildebrand F."/>
            <person name="Pallen M.J."/>
        </authorList>
    </citation>
    <scope>NUCLEOTIDE SEQUENCE</scope>
    <source>
        <strain evidence="3">CHK165-8395</strain>
    </source>
</reference>
<dbReference type="AlphaFoldDB" id="A0A921FGZ4"/>
<keyword evidence="1" id="KW-0732">Signal</keyword>
<feature type="domain" description="BACON" evidence="2">
    <location>
        <begin position="79"/>
        <end position="134"/>
    </location>
</feature>
<dbReference type="EMBL" id="DYXD01000235">
    <property type="protein sequence ID" value="HJF08600.1"/>
    <property type="molecule type" value="Genomic_DNA"/>
</dbReference>
<dbReference type="Proteomes" id="UP000718012">
    <property type="component" value="Unassembled WGS sequence"/>
</dbReference>
<evidence type="ECO:0000313" key="4">
    <source>
        <dbReference type="Proteomes" id="UP000718012"/>
    </source>
</evidence>
<sequence length="548" mass="59205">MKKFMKWMPISMMILGSMFMFAACSDDNEPTTPEEPGTETPGAKVSIQLGYESIEVEAAGGSAEVTYTLKNAGTNPKISGTSDQDWITDIQAADGKVTMSVAANTETADRTAKVTLTYSDDEKNAASAELTVTQGAKAEELFTITLGESGSTYLPFKITPKDASVSYFIGWRPTAEMEGFVSDEALFNSDMSIYQQYAEQSGMSLQQFLEYYGLVTTGELENACTLLSPSTDYSVYCYAIENGSLASPVSKVTGITSAPAPVDNKITITVTNTNPNAVTFDISATTPDAYVLAIFDGGYSDSEIENTLLGLDDQYLTAGSYKNMPVNGSLEENHEYAVAAIGRAGNTVTTQMFITRFTTSEAEELQMELTTLAFDGDELAAHLGDSELAGSPWVLHNVATNGMYALTLAFEKDYIDQVRAGLEAEVGPVSDEEFCYALMVSNIDNADMGSPLVYQVEEGLTLQIFSLASMDSNLQNYKTGSTIIEVSKDNYSPAEEIDKYLSSSAANTFGKKAVRLDVKTTVTSMKKVLGERRSTFPLKVSAPVKGWR</sequence>
<dbReference type="Gene3D" id="2.60.40.10">
    <property type="entry name" value="Immunoglobulins"/>
    <property type="match status" value="1"/>
</dbReference>
<evidence type="ECO:0000313" key="3">
    <source>
        <dbReference type="EMBL" id="HJF08600.1"/>
    </source>
</evidence>
<dbReference type="PROSITE" id="PS51257">
    <property type="entry name" value="PROKAR_LIPOPROTEIN"/>
    <property type="match status" value="1"/>
</dbReference>
<comment type="caution">
    <text evidence="3">The sequence shown here is derived from an EMBL/GenBank/DDBJ whole genome shotgun (WGS) entry which is preliminary data.</text>
</comment>
<dbReference type="CDD" id="cd14948">
    <property type="entry name" value="BACON"/>
    <property type="match status" value="1"/>
</dbReference>
<name>A0A921FGZ4_9BACT</name>
<gene>
    <name evidence="3" type="ORF">K8U81_10515</name>
</gene>
<accession>A0A921FGZ4</accession>
<reference evidence="3" key="2">
    <citation type="submission" date="2021-09" db="EMBL/GenBank/DDBJ databases">
        <authorList>
            <person name="Gilroy R."/>
        </authorList>
    </citation>
    <scope>NUCLEOTIDE SEQUENCE</scope>
    <source>
        <strain evidence="3">CHK165-8395</strain>
    </source>
</reference>
<evidence type="ECO:0000259" key="2">
    <source>
        <dbReference type="Pfam" id="PF13004"/>
    </source>
</evidence>
<dbReference type="Pfam" id="PF13004">
    <property type="entry name" value="BACON"/>
    <property type="match status" value="1"/>
</dbReference>
<dbReference type="InterPro" id="IPR024361">
    <property type="entry name" value="BACON"/>
</dbReference>